<sequence length="82" mass="9794">MMVQFIVLGNGQITGLESVGPLQPDHINMLKAIKQHSCVWPVVWENRRVLLFRRKMIIFFHRDKKGKMKSLDRLEYRNDRND</sequence>
<gene>
    <name evidence="1" type="ORF">D7322_18735</name>
</gene>
<dbReference type="Proteomes" id="UP000282423">
    <property type="component" value="Unassembled WGS sequence"/>
</dbReference>
<evidence type="ECO:0000313" key="1">
    <source>
        <dbReference type="EMBL" id="RKO70209.1"/>
    </source>
</evidence>
<evidence type="ECO:0008006" key="3">
    <source>
        <dbReference type="Google" id="ProtNLM"/>
    </source>
</evidence>
<keyword evidence="2" id="KW-1185">Reference proteome</keyword>
<protein>
    <recommendedName>
        <fullName evidence="3">TonB C-terminal domain-containing protein</fullName>
    </recommendedName>
</protein>
<evidence type="ECO:0000313" key="2">
    <source>
        <dbReference type="Proteomes" id="UP000282423"/>
    </source>
</evidence>
<accession>A0A420VVH2</accession>
<reference evidence="1 2" key="1">
    <citation type="submission" date="2018-10" db="EMBL/GenBank/DDBJ databases">
        <title>Sphingobacterium sp. M05W1-28.</title>
        <authorList>
            <person name="Cai H."/>
        </authorList>
    </citation>
    <scope>NUCLEOTIDE SEQUENCE [LARGE SCALE GENOMIC DNA]</scope>
    <source>
        <strain evidence="1 2">M05W1-28</strain>
    </source>
</reference>
<organism evidence="1 2">
    <name type="scientific">Sphingobacterium puteale</name>
    <dbReference type="NCBI Taxonomy" id="2420510"/>
    <lineage>
        <taxon>Bacteria</taxon>
        <taxon>Pseudomonadati</taxon>
        <taxon>Bacteroidota</taxon>
        <taxon>Sphingobacteriia</taxon>
        <taxon>Sphingobacteriales</taxon>
        <taxon>Sphingobacteriaceae</taxon>
        <taxon>Sphingobacterium</taxon>
    </lineage>
</organism>
<proteinExistence type="predicted"/>
<name>A0A420VVH2_9SPHI</name>
<dbReference type="EMBL" id="RBWS01000014">
    <property type="protein sequence ID" value="RKO70209.1"/>
    <property type="molecule type" value="Genomic_DNA"/>
</dbReference>
<dbReference type="AlphaFoldDB" id="A0A420VVH2"/>
<comment type="caution">
    <text evidence="1">The sequence shown here is derived from an EMBL/GenBank/DDBJ whole genome shotgun (WGS) entry which is preliminary data.</text>
</comment>